<evidence type="ECO:0000313" key="10">
    <source>
        <dbReference type="EMBL" id="RCH98682.1"/>
    </source>
</evidence>
<sequence>MQQERRPLLEATDYRSAYWYASVAAVGGFVCGYDTGSISSIIALPIFQKLFFLDRPLAYYESLLLASFLVTSMLGAFISGYFCDKIGRRNSIFLSTLLLFIGILFEIAGIHSRVLLCGRLIAGLGTGLMTNAIPLYQSEISPPDIRGRLVSLYSLLASTGQMMGYFVTFRSSYFKSNWSWRLPWLVQLIVCVFFLFSICFLPCSPRWLVSQGKEQKGLAVLASIYGLSENHATVQKEYEEIRLQMANTNKEESYRQLFEGTNRRRTLLAFFISIATCFTGNVVISYYAPHIFRNAGLDDVSISLALTGGIGLLSLMANMVSLRWWVDLWGRRALFQTGSVISCICMVSVGLAFHFYAEWDENGMITVSNAWARTIIIVCIYLFSTTFAATWAVGTYVYTAEIFSMRARAKGLSLTYAISWAGSIFITYFTPFFLSWSISGVYFFLGACSLVAFVGVCFIPETKGKTLEEIDSLFESSFLK</sequence>
<feature type="domain" description="Major facilitator superfamily (MFS) profile" evidence="9">
    <location>
        <begin position="20"/>
        <end position="464"/>
    </location>
</feature>
<evidence type="ECO:0000256" key="4">
    <source>
        <dbReference type="ARBA" id="ARBA00022692"/>
    </source>
</evidence>
<evidence type="ECO:0000256" key="3">
    <source>
        <dbReference type="ARBA" id="ARBA00022448"/>
    </source>
</evidence>
<dbReference type="AlphaFoldDB" id="A0A367K8W8"/>
<dbReference type="PROSITE" id="PS50850">
    <property type="entry name" value="MFS"/>
    <property type="match status" value="1"/>
</dbReference>
<dbReference type="NCBIfam" id="TIGR00879">
    <property type="entry name" value="SP"/>
    <property type="match status" value="1"/>
</dbReference>
<evidence type="ECO:0000256" key="7">
    <source>
        <dbReference type="RuleBase" id="RU003346"/>
    </source>
</evidence>
<comment type="subcellular location">
    <subcellularLocation>
        <location evidence="1">Membrane</location>
        <topology evidence="1">Multi-pass membrane protein</topology>
    </subcellularLocation>
</comment>
<accession>A0A367K8W8</accession>
<proteinExistence type="inferred from homology"/>
<evidence type="ECO:0000256" key="1">
    <source>
        <dbReference type="ARBA" id="ARBA00004141"/>
    </source>
</evidence>
<dbReference type="InterPro" id="IPR020846">
    <property type="entry name" value="MFS_dom"/>
</dbReference>
<feature type="transmembrane region" description="Helical" evidence="8">
    <location>
        <begin position="59"/>
        <end position="83"/>
    </location>
</feature>
<keyword evidence="3 7" id="KW-0813">Transport</keyword>
<feature type="transmembrane region" description="Helical" evidence="8">
    <location>
        <begin position="267"/>
        <end position="288"/>
    </location>
</feature>
<keyword evidence="5 8" id="KW-1133">Transmembrane helix</keyword>
<dbReference type="InterPro" id="IPR050360">
    <property type="entry name" value="MFS_Sugar_Transporters"/>
</dbReference>
<feature type="transmembrane region" description="Helical" evidence="8">
    <location>
        <begin position="92"/>
        <end position="114"/>
    </location>
</feature>
<dbReference type="OrthoDB" id="4142200at2759"/>
<evidence type="ECO:0000256" key="5">
    <source>
        <dbReference type="ARBA" id="ARBA00022989"/>
    </source>
</evidence>
<dbReference type="PRINTS" id="PR00171">
    <property type="entry name" value="SUGRTRNSPORT"/>
</dbReference>
<evidence type="ECO:0000256" key="6">
    <source>
        <dbReference type="ARBA" id="ARBA00023136"/>
    </source>
</evidence>
<dbReference type="GO" id="GO:0016020">
    <property type="term" value="C:membrane"/>
    <property type="evidence" value="ECO:0007669"/>
    <property type="project" value="UniProtKB-SubCell"/>
</dbReference>
<dbReference type="InterPro" id="IPR005828">
    <property type="entry name" value="MFS_sugar_transport-like"/>
</dbReference>
<dbReference type="EMBL" id="PJQM01002037">
    <property type="protein sequence ID" value="RCH98682.1"/>
    <property type="molecule type" value="Genomic_DNA"/>
</dbReference>
<keyword evidence="6 8" id="KW-0472">Membrane</keyword>
<dbReference type="Proteomes" id="UP000253551">
    <property type="component" value="Unassembled WGS sequence"/>
</dbReference>
<dbReference type="GO" id="GO:0005351">
    <property type="term" value="F:carbohydrate:proton symporter activity"/>
    <property type="evidence" value="ECO:0007669"/>
    <property type="project" value="TreeGrafter"/>
</dbReference>
<dbReference type="InterPro" id="IPR036259">
    <property type="entry name" value="MFS_trans_sf"/>
</dbReference>
<feature type="transmembrane region" description="Helical" evidence="8">
    <location>
        <begin position="184"/>
        <end position="203"/>
    </location>
</feature>
<comment type="similarity">
    <text evidence="2 7">Belongs to the major facilitator superfamily. Sugar transporter (TC 2.A.1.1) family.</text>
</comment>
<feature type="transmembrane region" description="Helical" evidence="8">
    <location>
        <begin position="375"/>
        <end position="399"/>
    </location>
</feature>
<dbReference type="SUPFAM" id="SSF103473">
    <property type="entry name" value="MFS general substrate transporter"/>
    <property type="match status" value="1"/>
</dbReference>
<evidence type="ECO:0000259" key="9">
    <source>
        <dbReference type="PROSITE" id="PS50850"/>
    </source>
</evidence>
<dbReference type="InterPro" id="IPR003663">
    <property type="entry name" value="Sugar/inositol_transpt"/>
</dbReference>
<dbReference type="Gene3D" id="1.20.1250.20">
    <property type="entry name" value="MFS general substrate transporter like domains"/>
    <property type="match status" value="1"/>
</dbReference>
<dbReference type="PANTHER" id="PTHR48022">
    <property type="entry name" value="PLASTIDIC GLUCOSE TRANSPORTER 4"/>
    <property type="match status" value="1"/>
</dbReference>
<feature type="transmembrane region" description="Helical" evidence="8">
    <location>
        <begin position="411"/>
        <end position="434"/>
    </location>
</feature>
<evidence type="ECO:0000256" key="8">
    <source>
        <dbReference type="SAM" id="Phobius"/>
    </source>
</evidence>
<name>A0A367K8W8_RHIST</name>
<keyword evidence="11" id="KW-1185">Reference proteome</keyword>
<dbReference type="PANTHER" id="PTHR48022:SF2">
    <property type="entry name" value="PLASTIDIC GLUCOSE TRANSPORTER 4"/>
    <property type="match status" value="1"/>
</dbReference>
<dbReference type="PROSITE" id="PS00217">
    <property type="entry name" value="SUGAR_TRANSPORT_2"/>
    <property type="match status" value="1"/>
</dbReference>
<dbReference type="InterPro" id="IPR005829">
    <property type="entry name" value="Sugar_transporter_CS"/>
</dbReference>
<feature type="transmembrane region" description="Helical" evidence="8">
    <location>
        <begin position="440"/>
        <end position="459"/>
    </location>
</feature>
<evidence type="ECO:0000256" key="2">
    <source>
        <dbReference type="ARBA" id="ARBA00010992"/>
    </source>
</evidence>
<protein>
    <recommendedName>
        <fullName evidence="9">Major facilitator superfamily (MFS) profile domain-containing protein</fullName>
    </recommendedName>
</protein>
<organism evidence="10 11">
    <name type="scientific">Rhizopus stolonifer</name>
    <name type="common">Rhizopus nigricans</name>
    <dbReference type="NCBI Taxonomy" id="4846"/>
    <lineage>
        <taxon>Eukaryota</taxon>
        <taxon>Fungi</taxon>
        <taxon>Fungi incertae sedis</taxon>
        <taxon>Mucoromycota</taxon>
        <taxon>Mucoromycotina</taxon>
        <taxon>Mucoromycetes</taxon>
        <taxon>Mucorales</taxon>
        <taxon>Mucorineae</taxon>
        <taxon>Rhizopodaceae</taxon>
        <taxon>Rhizopus</taxon>
    </lineage>
</organism>
<dbReference type="STRING" id="4846.A0A367K8W8"/>
<feature type="transmembrane region" description="Helical" evidence="8">
    <location>
        <begin position="333"/>
        <end position="355"/>
    </location>
</feature>
<feature type="transmembrane region" description="Helical" evidence="8">
    <location>
        <begin position="149"/>
        <end position="169"/>
    </location>
</feature>
<reference evidence="10 11" key="1">
    <citation type="journal article" date="2018" name="G3 (Bethesda)">
        <title>Phylogenetic and Phylogenomic Definition of Rhizopus Species.</title>
        <authorList>
            <person name="Gryganskyi A.P."/>
            <person name="Golan J."/>
            <person name="Dolatabadi S."/>
            <person name="Mondo S."/>
            <person name="Robb S."/>
            <person name="Idnurm A."/>
            <person name="Muszewska A."/>
            <person name="Steczkiewicz K."/>
            <person name="Masonjones S."/>
            <person name="Liao H.L."/>
            <person name="Gajdeczka M.T."/>
            <person name="Anike F."/>
            <person name="Vuek A."/>
            <person name="Anishchenko I.M."/>
            <person name="Voigt K."/>
            <person name="de Hoog G.S."/>
            <person name="Smith M.E."/>
            <person name="Heitman J."/>
            <person name="Vilgalys R."/>
            <person name="Stajich J.E."/>
        </authorList>
    </citation>
    <scope>NUCLEOTIDE SEQUENCE [LARGE SCALE GENOMIC DNA]</scope>
    <source>
        <strain evidence="10 11">LSU 92-RS-03</strain>
    </source>
</reference>
<evidence type="ECO:0000313" key="11">
    <source>
        <dbReference type="Proteomes" id="UP000253551"/>
    </source>
</evidence>
<dbReference type="Pfam" id="PF00083">
    <property type="entry name" value="Sugar_tr"/>
    <property type="match status" value="1"/>
</dbReference>
<gene>
    <name evidence="10" type="ORF">CU098_010890</name>
</gene>
<feature type="transmembrane region" description="Helical" evidence="8">
    <location>
        <begin position="300"/>
        <end position="321"/>
    </location>
</feature>
<feature type="transmembrane region" description="Helical" evidence="8">
    <location>
        <begin position="20"/>
        <end position="47"/>
    </location>
</feature>
<feature type="transmembrane region" description="Helical" evidence="8">
    <location>
        <begin position="120"/>
        <end position="137"/>
    </location>
</feature>
<dbReference type="FunFam" id="1.20.1250.20:FF:000134">
    <property type="entry name" value="MFS sugar transporter protein"/>
    <property type="match status" value="1"/>
</dbReference>
<keyword evidence="4 8" id="KW-0812">Transmembrane</keyword>
<comment type="caution">
    <text evidence="10">The sequence shown here is derived from an EMBL/GenBank/DDBJ whole genome shotgun (WGS) entry which is preliminary data.</text>
</comment>